<feature type="chain" id="PRO_5045180394" description="MYXO-CTERM domain-containing protein" evidence="2">
    <location>
        <begin position="30"/>
        <end position="77"/>
    </location>
</feature>
<dbReference type="Proteomes" id="UP001595690">
    <property type="component" value="Unassembled WGS sequence"/>
</dbReference>
<sequence length="77" mass="7395">MISRPLGSAAAGLLTVLLCLGTSAGPVQAGEPSSVHSAVAPAGVPRPALSGLLTLLIGTGLALVARRDPNGPGSGRT</sequence>
<evidence type="ECO:0000313" key="3">
    <source>
        <dbReference type="EMBL" id="MFC3890821.1"/>
    </source>
</evidence>
<feature type="transmembrane region" description="Helical" evidence="1">
    <location>
        <begin position="48"/>
        <end position="65"/>
    </location>
</feature>
<accession>A0ABV8BMS6</accession>
<keyword evidence="1" id="KW-0472">Membrane</keyword>
<feature type="signal peptide" evidence="2">
    <location>
        <begin position="1"/>
        <end position="29"/>
    </location>
</feature>
<evidence type="ECO:0000256" key="1">
    <source>
        <dbReference type="SAM" id="Phobius"/>
    </source>
</evidence>
<dbReference type="RefSeq" id="WP_382369404.1">
    <property type="nucleotide sequence ID" value="NZ_JBHRZI010000007.1"/>
</dbReference>
<evidence type="ECO:0000256" key="2">
    <source>
        <dbReference type="SAM" id="SignalP"/>
    </source>
</evidence>
<gene>
    <name evidence="3" type="ORF">ACFOWZ_04995</name>
</gene>
<organism evidence="3 4">
    <name type="scientific">Lentzea rhizosphaerae</name>
    <dbReference type="NCBI Taxonomy" id="2041025"/>
    <lineage>
        <taxon>Bacteria</taxon>
        <taxon>Bacillati</taxon>
        <taxon>Actinomycetota</taxon>
        <taxon>Actinomycetes</taxon>
        <taxon>Pseudonocardiales</taxon>
        <taxon>Pseudonocardiaceae</taxon>
        <taxon>Lentzea</taxon>
    </lineage>
</organism>
<evidence type="ECO:0000313" key="4">
    <source>
        <dbReference type="Proteomes" id="UP001595690"/>
    </source>
</evidence>
<evidence type="ECO:0008006" key="5">
    <source>
        <dbReference type="Google" id="ProtNLM"/>
    </source>
</evidence>
<comment type="caution">
    <text evidence="3">The sequence shown here is derived from an EMBL/GenBank/DDBJ whole genome shotgun (WGS) entry which is preliminary data.</text>
</comment>
<keyword evidence="1" id="KW-0812">Transmembrane</keyword>
<reference evidence="4" key="1">
    <citation type="journal article" date="2019" name="Int. J. Syst. Evol. Microbiol.">
        <title>The Global Catalogue of Microorganisms (GCM) 10K type strain sequencing project: providing services to taxonomists for standard genome sequencing and annotation.</title>
        <authorList>
            <consortium name="The Broad Institute Genomics Platform"/>
            <consortium name="The Broad Institute Genome Sequencing Center for Infectious Disease"/>
            <person name="Wu L."/>
            <person name="Ma J."/>
        </authorList>
    </citation>
    <scope>NUCLEOTIDE SEQUENCE [LARGE SCALE GENOMIC DNA]</scope>
    <source>
        <strain evidence="4">CGMCC 4.7405</strain>
    </source>
</reference>
<proteinExistence type="predicted"/>
<protein>
    <recommendedName>
        <fullName evidence="5">MYXO-CTERM domain-containing protein</fullName>
    </recommendedName>
</protein>
<keyword evidence="2" id="KW-0732">Signal</keyword>
<keyword evidence="1" id="KW-1133">Transmembrane helix</keyword>
<keyword evidence="4" id="KW-1185">Reference proteome</keyword>
<dbReference type="EMBL" id="JBHRZI010000007">
    <property type="protein sequence ID" value="MFC3890821.1"/>
    <property type="molecule type" value="Genomic_DNA"/>
</dbReference>
<name>A0ABV8BMS6_9PSEU</name>